<dbReference type="Proteomes" id="UP000316270">
    <property type="component" value="Chromosome 6"/>
</dbReference>
<evidence type="ECO:0000256" key="2">
    <source>
        <dbReference type="SAM" id="MobiDB-lite"/>
    </source>
</evidence>
<reference evidence="4 5" key="1">
    <citation type="submission" date="2019-07" db="EMBL/GenBank/DDBJ databases">
        <title>Finished genome of Venturia effusa.</title>
        <authorList>
            <person name="Young C.A."/>
            <person name="Cox M.P."/>
            <person name="Ganley A.R.D."/>
            <person name="David W.J."/>
        </authorList>
    </citation>
    <scope>NUCLEOTIDE SEQUENCE [LARGE SCALE GENOMIC DNA]</scope>
    <source>
        <strain evidence="5">albino</strain>
    </source>
</reference>
<evidence type="ECO:0000259" key="3">
    <source>
        <dbReference type="PROSITE" id="PS50157"/>
    </source>
</evidence>
<feature type="compositionally biased region" description="Polar residues" evidence="2">
    <location>
        <begin position="10"/>
        <end position="24"/>
    </location>
</feature>
<dbReference type="EMBL" id="CP042190">
    <property type="protein sequence ID" value="QDS71337.1"/>
    <property type="molecule type" value="Genomic_DNA"/>
</dbReference>
<proteinExistence type="predicted"/>
<dbReference type="GO" id="GO:0008270">
    <property type="term" value="F:zinc ion binding"/>
    <property type="evidence" value="ECO:0007669"/>
    <property type="project" value="UniProtKB-KW"/>
</dbReference>
<organism evidence="4 5">
    <name type="scientific">Venturia effusa</name>
    <dbReference type="NCBI Taxonomy" id="50376"/>
    <lineage>
        <taxon>Eukaryota</taxon>
        <taxon>Fungi</taxon>
        <taxon>Dikarya</taxon>
        <taxon>Ascomycota</taxon>
        <taxon>Pezizomycotina</taxon>
        <taxon>Dothideomycetes</taxon>
        <taxon>Pleosporomycetidae</taxon>
        <taxon>Venturiales</taxon>
        <taxon>Venturiaceae</taxon>
        <taxon>Venturia</taxon>
    </lineage>
</organism>
<protein>
    <recommendedName>
        <fullName evidence="3">C2H2-type domain-containing protein</fullName>
    </recommendedName>
</protein>
<feature type="region of interest" description="Disordered" evidence="2">
    <location>
        <begin position="1"/>
        <end position="82"/>
    </location>
</feature>
<accession>A0A517L6S5</accession>
<feature type="region of interest" description="Disordered" evidence="2">
    <location>
        <begin position="230"/>
        <end position="251"/>
    </location>
</feature>
<dbReference type="InterPro" id="IPR013087">
    <property type="entry name" value="Znf_C2H2_type"/>
</dbReference>
<keyword evidence="1" id="KW-0862">Zinc</keyword>
<evidence type="ECO:0000313" key="4">
    <source>
        <dbReference type="EMBL" id="QDS71337.1"/>
    </source>
</evidence>
<dbReference type="PROSITE" id="PS50157">
    <property type="entry name" value="ZINC_FINGER_C2H2_2"/>
    <property type="match status" value="1"/>
</dbReference>
<keyword evidence="1" id="KW-0479">Metal-binding</keyword>
<feature type="compositionally biased region" description="Polar residues" evidence="2">
    <location>
        <begin position="37"/>
        <end position="52"/>
    </location>
</feature>
<sequence length="251" mass="27500">MPTQDRAHEQSSGNSPSSDCTSSYIDEDSNADYIDGDSNTDSQQEMAQTSSHGYAASYATSPPEVGSPSMPQRGGSSQYDARPDYQYSSAIRSPSYHGDTSSPQGSYPYATAQGLHYVPAYSVPPHYTNTQYAPAYAGYSPSYQQPHTPGAMASQQHYGSAYHQSSPGYVDATGVRVVHEPPGKTECWDHGCQGRKFSTFSNFLRHQREKNGDLAKVRCERCGTEFTRTTAKKSHMRHNKCKKRPNGSPPS</sequence>
<feature type="domain" description="C2H2-type" evidence="3">
    <location>
        <begin position="217"/>
        <end position="245"/>
    </location>
</feature>
<dbReference type="Gene3D" id="3.30.160.60">
    <property type="entry name" value="Classic Zinc Finger"/>
    <property type="match status" value="1"/>
</dbReference>
<name>A0A517L6S5_9PEZI</name>
<keyword evidence="5" id="KW-1185">Reference proteome</keyword>
<gene>
    <name evidence="4" type="ORF">FKW77_002180</name>
</gene>
<feature type="compositionally biased region" description="Basic residues" evidence="2">
    <location>
        <begin position="230"/>
        <end position="245"/>
    </location>
</feature>
<keyword evidence="1" id="KW-0863">Zinc-finger</keyword>
<evidence type="ECO:0000256" key="1">
    <source>
        <dbReference type="PROSITE-ProRule" id="PRU00042"/>
    </source>
</evidence>
<evidence type="ECO:0000313" key="5">
    <source>
        <dbReference type="Proteomes" id="UP000316270"/>
    </source>
</evidence>
<dbReference type="AlphaFoldDB" id="A0A517L6S5"/>
<dbReference type="OrthoDB" id="5366256at2759"/>